<feature type="domain" description="JmjC" evidence="2">
    <location>
        <begin position="146"/>
        <end position="333"/>
    </location>
</feature>
<dbReference type="OrthoDB" id="424465at2759"/>
<dbReference type="PANTHER" id="PTHR12461">
    <property type="entry name" value="HYPOXIA-INDUCIBLE FACTOR 1 ALPHA INHIBITOR-RELATED"/>
    <property type="match status" value="1"/>
</dbReference>
<evidence type="ECO:0000259" key="2">
    <source>
        <dbReference type="PROSITE" id="PS51184"/>
    </source>
</evidence>
<dbReference type="Gene3D" id="2.60.120.10">
    <property type="entry name" value="Jelly Rolls"/>
    <property type="match status" value="1"/>
</dbReference>
<dbReference type="InterPro" id="IPR041667">
    <property type="entry name" value="Cupin_8"/>
</dbReference>
<dbReference type="InterPro" id="IPR014710">
    <property type="entry name" value="RmlC-like_jellyroll"/>
</dbReference>
<organism evidence="3 4">
    <name type="scientific">Cryptococcus neoformans Tu259-1</name>
    <dbReference type="NCBI Taxonomy" id="1230072"/>
    <lineage>
        <taxon>Eukaryota</taxon>
        <taxon>Fungi</taxon>
        <taxon>Dikarya</taxon>
        <taxon>Basidiomycota</taxon>
        <taxon>Agaricomycotina</taxon>
        <taxon>Tremellomycetes</taxon>
        <taxon>Tremellales</taxon>
        <taxon>Cryptococcaceae</taxon>
        <taxon>Cryptococcus</taxon>
        <taxon>Cryptococcus neoformans species complex</taxon>
    </lineage>
</organism>
<name>A0A854QD50_CRYNE</name>
<dbReference type="AlphaFoldDB" id="A0A854QD50"/>
<feature type="compositionally biased region" description="Acidic residues" evidence="1">
    <location>
        <begin position="350"/>
        <end position="362"/>
    </location>
</feature>
<comment type="caution">
    <text evidence="3">The sequence shown here is derived from an EMBL/GenBank/DDBJ whole genome shotgun (WGS) entry which is preliminary data.</text>
</comment>
<dbReference type="SUPFAM" id="SSF51197">
    <property type="entry name" value="Clavaminate synthase-like"/>
    <property type="match status" value="1"/>
</dbReference>
<dbReference type="EMBL" id="AMKT01000040">
    <property type="protein sequence ID" value="OXG22492.1"/>
    <property type="molecule type" value="Genomic_DNA"/>
</dbReference>
<accession>A0A854QD50</accession>
<sequence>MGRSGVMPSKSPTVWKFELEKTLQACTHDYRDLALEQAQVLVEPPSALATLRMIHHSHPYLINGFSPLEKETASLFDWSRAETYKEISGSRRVTVAVTDDGLADSVRERHDGRKTFVKALETKMTMSQLTEKLGRSTDQDPFIYYLQSQDGNIYRDQPSPLGPPELEAFQKYFKRDVPWMKEAIGKQAEAVNLWIGDSRSTTSLHHDPYENIYHVLAGSKTFTLLSPLETIHLDQRFYPPSTLKRSPSGQLYPEYDYPDPSSGPRIPWAKNLCLPRSARSLSITLQEGDTLFLPAGWWHRVEQEGGEEGIAVAVNYWYPSEIHPERYAYERFFRRIAIMSGMEGLIPPMGDEESINSEESDDPDRYSASNE</sequence>
<gene>
    <name evidence="3" type="ORF">C361_03155</name>
</gene>
<dbReference type="PANTHER" id="PTHR12461:SF99">
    <property type="entry name" value="BIFUNCTIONAL PEPTIDASE AND (3S)-LYSYL HYDROXYLASE JMJD7"/>
    <property type="match status" value="1"/>
</dbReference>
<reference evidence="3 4" key="1">
    <citation type="submission" date="2017-06" db="EMBL/GenBank/DDBJ databases">
        <title>Global population genomics of the pathogenic fungus Cryptococcus neoformans var. grubii.</title>
        <authorList>
            <person name="Cuomo C."/>
            <person name="Litvintseva A."/>
            <person name="Chen Y."/>
            <person name="Young S."/>
            <person name="Zeng Q."/>
            <person name="Chapman S."/>
            <person name="Gujja S."/>
            <person name="Saif S."/>
            <person name="Birren B."/>
        </authorList>
    </citation>
    <scope>NUCLEOTIDE SEQUENCE [LARGE SCALE GENOMIC DNA]</scope>
    <source>
        <strain evidence="3 4">Tu259-1</strain>
    </source>
</reference>
<dbReference type="PROSITE" id="PS51184">
    <property type="entry name" value="JMJC"/>
    <property type="match status" value="1"/>
</dbReference>
<dbReference type="FunFam" id="2.60.120.10:FF:000279">
    <property type="entry name" value="Unplaced genomic scaffold supercont2.1, whole genome shotgun sequence"/>
    <property type="match status" value="1"/>
</dbReference>
<evidence type="ECO:0000313" key="4">
    <source>
        <dbReference type="Proteomes" id="UP000199727"/>
    </source>
</evidence>
<evidence type="ECO:0000256" key="1">
    <source>
        <dbReference type="SAM" id="MobiDB-lite"/>
    </source>
</evidence>
<proteinExistence type="predicted"/>
<dbReference type="SMART" id="SM00558">
    <property type="entry name" value="JmjC"/>
    <property type="match status" value="1"/>
</dbReference>
<feature type="region of interest" description="Disordered" evidence="1">
    <location>
        <begin position="347"/>
        <end position="371"/>
    </location>
</feature>
<protein>
    <recommendedName>
        <fullName evidence="2">JmjC domain-containing protein</fullName>
    </recommendedName>
</protein>
<dbReference type="Pfam" id="PF13621">
    <property type="entry name" value="Cupin_8"/>
    <property type="match status" value="1"/>
</dbReference>
<evidence type="ECO:0000313" key="3">
    <source>
        <dbReference type="EMBL" id="OXG22492.1"/>
    </source>
</evidence>
<dbReference type="Proteomes" id="UP000199727">
    <property type="component" value="Unassembled WGS sequence"/>
</dbReference>
<dbReference type="InterPro" id="IPR003347">
    <property type="entry name" value="JmjC_dom"/>
</dbReference>